<reference evidence="16 17" key="1">
    <citation type="submission" date="2020-01" db="EMBL/GenBank/DDBJ databases">
        <title>Polyphasic characterisation and genomic insights into a novel alkali tolerant bacterium VR-M41.</title>
        <authorList>
            <person name="Vemuluri V.R."/>
        </authorList>
    </citation>
    <scope>NUCLEOTIDE SEQUENCE [LARGE SCALE GENOMIC DNA]</scope>
    <source>
        <strain evidence="16 17">VR-M41</strain>
    </source>
</reference>
<dbReference type="Gene3D" id="1.10.287.130">
    <property type="match status" value="1"/>
</dbReference>
<evidence type="ECO:0000256" key="8">
    <source>
        <dbReference type="ARBA" id="ARBA00022777"/>
    </source>
</evidence>
<dbReference type="SMART" id="SM00387">
    <property type="entry name" value="HATPase_c"/>
    <property type="match status" value="1"/>
</dbReference>
<feature type="transmembrane region" description="Helical" evidence="13">
    <location>
        <begin position="234"/>
        <end position="256"/>
    </location>
</feature>
<dbReference type="InterPro" id="IPR003660">
    <property type="entry name" value="HAMP_dom"/>
</dbReference>
<keyword evidence="9" id="KW-0067">ATP-binding</keyword>
<dbReference type="InterPro" id="IPR036097">
    <property type="entry name" value="HisK_dim/P_sf"/>
</dbReference>
<evidence type="ECO:0000256" key="13">
    <source>
        <dbReference type="SAM" id="Phobius"/>
    </source>
</evidence>
<comment type="catalytic activity">
    <reaction evidence="1">
        <text>ATP + protein L-histidine = ADP + protein N-phospho-L-histidine.</text>
        <dbReference type="EC" id="2.7.13.3"/>
    </reaction>
</comment>
<feature type="transmembrane region" description="Helical" evidence="13">
    <location>
        <begin position="20"/>
        <end position="42"/>
    </location>
</feature>
<evidence type="ECO:0000256" key="3">
    <source>
        <dbReference type="ARBA" id="ARBA00012438"/>
    </source>
</evidence>
<dbReference type="InterPro" id="IPR004358">
    <property type="entry name" value="Sig_transdc_His_kin-like_C"/>
</dbReference>
<dbReference type="SUPFAM" id="SSF158472">
    <property type="entry name" value="HAMP domain-like"/>
    <property type="match status" value="1"/>
</dbReference>
<comment type="caution">
    <text evidence="16">The sequence shown here is derived from an EMBL/GenBank/DDBJ whole genome shotgun (WGS) entry which is preliminary data.</text>
</comment>
<dbReference type="SUPFAM" id="SSF47384">
    <property type="entry name" value="Homodimeric domain of signal transducing histidine kinase"/>
    <property type="match status" value="1"/>
</dbReference>
<keyword evidence="10" id="KW-0902">Two-component regulatory system</keyword>
<feature type="domain" description="Histidine kinase" evidence="14">
    <location>
        <begin position="329"/>
        <end position="545"/>
    </location>
</feature>
<keyword evidence="13" id="KW-1133">Transmembrane helix</keyword>
<protein>
    <recommendedName>
        <fullName evidence="3">histidine kinase</fullName>
        <ecNumber evidence="3">2.7.13.3</ecNumber>
    </recommendedName>
</protein>
<organism evidence="16 17">
    <name type="scientific">Saccharibacillus alkalitolerans</name>
    <dbReference type="NCBI Taxonomy" id="2705290"/>
    <lineage>
        <taxon>Bacteria</taxon>
        <taxon>Bacillati</taxon>
        <taxon>Bacillota</taxon>
        <taxon>Bacilli</taxon>
        <taxon>Bacillales</taxon>
        <taxon>Paenibacillaceae</taxon>
        <taxon>Saccharibacillus</taxon>
    </lineage>
</organism>
<dbReference type="GO" id="GO:0016301">
    <property type="term" value="F:kinase activity"/>
    <property type="evidence" value="ECO:0007669"/>
    <property type="project" value="UniProtKB-KW"/>
</dbReference>
<evidence type="ECO:0000256" key="2">
    <source>
        <dbReference type="ARBA" id="ARBA00004651"/>
    </source>
</evidence>
<evidence type="ECO:0000256" key="7">
    <source>
        <dbReference type="ARBA" id="ARBA00022741"/>
    </source>
</evidence>
<keyword evidence="17" id="KW-1185">Reference proteome</keyword>
<keyword evidence="8 16" id="KW-0418">Kinase</keyword>
<evidence type="ECO:0000256" key="5">
    <source>
        <dbReference type="ARBA" id="ARBA00022553"/>
    </source>
</evidence>
<comment type="subcellular location">
    <subcellularLocation>
        <location evidence="2">Cell membrane</location>
        <topology evidence="2">Multi-pass membrane protein</topology>
    </subcellularLocation>
</comment>
<evidence type="ECO:0000313" key="17">
    <source>
        <dbReference type="Proteomes" id="UP000800303"/>
    </source>
</evidence>
<evidence type="ECO:0000313" key="16">
    <source>
        <dbReference type="EMBL" id="NGZ74038.1"/>
    </source>
</evidence>
<sequence length="545" mass="58964">MKPAAREGKKPAQKTLYAQLLARSLFVLAALLLLIGGFQYFLMRGFLYQNQAETLEAQFRSIPPFLIEEWRSGTVGGQGAPSPAFGANPGEEPDVETKGPLQRGYMYGTLENGEGAPPFSDEGEYGGGSDSDGDGPDHRAFLLNGLSLAAVDAQGRTTDLNAEYGVPAPVLTPVQYTALRARTAQPGGRVRYTLAADGNGSEQLLVVRPAGGFGGGGTPLLQIGIPTGPLTAILWRQLAIFAALSALALAGGFALYRPVLRRSLSPLSRMGETVKEIDAGRLGERFPAEQGQAEIDRLASSFNGMLERLEEAFAAERESQERMRRFIADASHELRTPLTSIRGFLEVLLRGSRISEEQLRAALRSMHGESERMTKLVEDLLLLVKLDRKPELERVPLKPAALLRELESHLRMLAGERRVILDTEDAESAEVSGDPDKLKQVMLNLFANAVQHTDPVEGEIVLALSVRGDAARIEVRDNGPGIPPELRRKVFERFYRGDESRSRRSGGAGLGLAISLSIAEAHGGTLELDSVPGRGSTFRLVLPLG</sequence>
<keyword evidence="5" id="KW-0597">Phosphoprotein</keyword>
<proteinExistence type="predicted"/>
<evidence type="ECO:0000256" key="12">
    <source>
        <dbReference type="SAM" id="MobiDB-lite"/>
    </source>
</evidence>
<dbReference type="Pfam" id="PF00672">
    <property type="entry name" value="HAMP"/>
    <property type="match status" value="1"/>
</dbReference>
<keyword evidence="13" id="KW-0812">Transmembrane</keyword>
<name>A0ABX0F0T5_9BACL</name>
<dbReference type="EMBL" id="JAAFGS010000001">
    <property type="protein sequence ID" value="NGZ74038.1"/>
    <property type="molecule type" value="Genomic_DNA"/>
</dbReference>
<dbReference type="Pfam" id="PF02518">
    <property type="entry name" value="HATPase_c"/>
    <property type="match status" value="1"/>
</dbReference>
<dbReference type="CDD" id="cd06225">
    <property type="entry name" value="HAMP"/>
    <property type="match status" value="1"/>
</dbReference>
<dbReference type="Proteomes" id="UP000800303">
    <property type="component" value="Unassembled WGS sequence"/>
</dbReference>
<keyword evidence="11 13" id="KW-0472">Membrane</keyword>
<dbReference type="PRINTS" id="PR00344">
    <property type="entry name" value="BCTRLSENSOR"/>
</dbReference>
<evidence type="ECO:0000256" key="1">
    <source>
        <dbReference type="ARBA" id="ARBA00000085"/>
    </source>
</evidence>
<dbReference type="SUPFAM" id="SSF55874">
    <property type="entry name" value="ATPase domain of HSP90 chaperone/DNA topoisomerase II/histidine kinase"/>
    <property type="match status" value="1"/>
</dbReference>
<dbReference type="Gene3D" id="6.10.340.10">
    <property type="match status" value="1"/>
</dbReference>
<evidence type="ECO:0000259" key="14">
    <source>
        <dbReference type="PROSITE" id="PS50109"/>
    </source>
</evidence>
<dbReference type="InterPro" id="IPR050736">
    <property type="entry name" value="Sensor_HK_Regulatory"/>
</dbReference>
<dbReference type="InterPro" id="IPR036890">
    <property type="entry name" value="HATPase_C_sf"/>
</dbReference>
<dbReference type="PANTHER" id="PTHR43711:SF28">
    <property type="entry name" value="SENSOR HISTIDINE KINASE YXDK"/>
    <property type="match status" value="1"/>
</dbReference>
<evidence type="ECO:0000256" key="11">
    <source>
        <dbReference type="ARBA" id="ARBA00023136"/>
    </source>
</evidence>
<dbReference type="PROSITE" id="PS50109">
    <property type="entry name" value="HIS_KIN"/>
    <property type="match status" value="1"/>
</dbReference>
<dbReference type="PANTHER" id="PTHR43711">
    <property type="entry name" value="TWO-COMPONENT HISTIDINE KINASE"/>
    <property type="match status" value="1"/>
</dbReference>
<feature type="region of interest" description="Disordered" evidence="12">
    <location>
        <begin position="77"/>
        <end position="137"/>
    </location>
</feature>
<dbReference type="InterPro" id="IPR003594">
    <property type="entry name" value="HATPase_dom"/>
</dbReference>
<evidence type="ECO:0000256" key="6">
    <source>
        <dbReference type="ARBA" id="ARBA00022679"/>
    </source>
</evidence>
<evidence type="ECO:0000256" key="9">
    <source>
        <dbReference type="ARBA" id="ARBA00022840"/>
    </source>
</evidence>
<dbReference type="RefSeq" id="WP_166271941.1">
    <property type="nucleotide sequence ID" value="NZ_JAAFGS010000001.1"/>
</dbReference>
<keyword evidence="7" id="KW-0547">Nucleotide-binding</keyword>
<dbReference type="EC" id="2.7.13.3" evidence="3"/>
<dbReference type="Gene3D" id="3.30.565.10">
    <property type="entry name" value="Histidine kinase-like ATPase, C-terminal domain"/>
    <property type="match status" value="1"/>
</dbReference>
<keyword evidence="6" id="KW-0808">Transferase</keyword>
<feature type="domain" description="HAMP" evidence="15">
    <location>
        <begin position="261"/>
        <end position="314"/>
    </location>
</feature>
<dbReference type="SMART" id="SM00304">
    <property type="entry name" value="HAMP"/>
    <property type="match status" value="1"/>
</dbReference>
<evidence type="ECO:0000256" key="10">
    <source>
        <dbReference type="ARBA" id="ARBA00023012"/>
    </source>
</evidence>
<evidence type="ECO:0000259" key="15">
    <source>
        <dbReference type="PROSITE" id="PS50885"/>
    </source>
</evidence>
<dbReference type="CDD" id="cd00075">
    <property type="entry name" value="HATPase"/>
    <property type="match status" value="1"/>
</dbReference>
<dbReference type="InterPro" id="IPR003661">
    <property type="entry name" value="HisK_dim/P_dom"/>
</dbReference>
<keyword evidence="4" id="KW-1003">Cell membrane</keyword>
<evidence type="ECO:0000256" key="4">
    <source>
        <dbReference type="ARBA" id="ARBA00022475"/>
    </source>
</evidence>
<dbReference type="InterPro" id="IPR005467">
    <property type="entry name" value="His_kinase_dom"/>
</dbReference>
<dbReference type="PROSITE" id="PS50885">
    <property type="entry name" value="HAMP"/>
    <property type="match status" value="1"/>
</dbReference>
<dbReference type="SMART" id="SM00388">
    <property type="entry name" value="HisKA"/>
    <property type="match status" value="1"/>
</dbReference>
<gene>
    <name evidence="16" type="ORF">GYN08_01835</name>
</gene>
<dbReference type="CDD" id="cd00082">
    <property type="entry name" value="HisKA"/>
    <property type="match status" value="1"/>
</dbReference>
<dbReference type="Pfam" id="PF00512">
    <property type="entry name" value="HisKA"/>
    <property type="match status" value="1"/>
</dbReference>
<accession>A0ABX0F0T5</accession>